<feature type="region of interest" description="Disordered" evidence="1">
    <location>
        <begin position="75"/>
        <end position="98"/>
    </location>
</feature>
<evidence type="ECO:0000313" key="3">
    <source>
        <dbReference type="Proteomes" id="UP000269721"/>
    </source>
</evidence>
<dbReference type="EMBL" id="KZ994175">
    <property type="protein sequence ID" value="RKO93605.1"/>
    <property type="molecule type" value="Genomic_DNA"/>
</dbReference>
<organism evidence="2 3">
    <name type="scientific">Blyttiomyces helicus</name>
    <dbReference type="NCBI Taxonomy" id="388810"/>
    <lineage>
        <taxon>Eukaryota</taxon>
        <taxon>Fungi</taxon>
        <taxon>Fungi incertae sedis</taxon>
        <taxon>Chytridiomycota</taxon>
        <taxon>Chytridiomycota incertae sedis</taxon>
        <taxon>Chytridiomycetes</taxon>
        <taxon>Chytridiomycetes incertae sedis</taxon>
        <taxon>Blyttiomyces</taxon>
    </lineage>
</organism>
<keyword evidence="3" id="KW-1185">Reference proteome</keyword>
<gene>
    <name evidence="2" type="ORF">BDK51DRAFT_29803</name>
</gene>
<protein>
    <submittedName>
        <fullName evidence="2">Uncharacterized protein</fullName>
    </submittedName>
</protein>
<evidence type="ECO:0000313" key="2">
    <source>
        <dbReference type="EMBL" id="RKO93605.1"/>
    </source>
</evidence>
<dbReference type="Proteomes" id="UP000269721">
    <property type="component" value="Unassembled WGS sequence"/>
</dbReference>
<dbReference type="AlphaFoldDB" id="A0A4P9WMY5"/>
<feature type="non-terminal residue" evidence="2">
    <location>
        <position position="363"/>
    </location>
</feature>
<reference evidence="3" key="1">
    <citation type="journal article" date="2018" name="Nat. Microbiol.">
        <title>Leveraging single-cell genomics to expand the fungal tree of life.</title>
        <authorList>
            <person name="Ahrendt S.R."/>
            <person name="Quandt C.A."/>
            <person name="Ciobanu D."/>
            <person name="Clum A."/>
            <person name="Salamov A."/>
            <person name="Andreopoulos B."/>
            <person name="Cheng J.F."/>
            <person name="Woyke T."/>
            <person name="Pelin A."/>
            <person name="Henrissat B."/>
            <person name="Reynolds N.K."/>
            <person name="Benny G.L."/>
            <person name="Smith M.E."/>
            <person name="James T.Y."/>
            <person name="Grigoriev I.V."/>
        </authorList>
    </citation>
    <scope>NUCLEOTIDE SEQUENCE [LARGE SCALE GENOMIC DNA]</scope>
</reference>
<evidence type="ECO:0000256" key="1">
    <source>
        <dbReference type="SAM" id="MobiDB-lite"/>
    </source>
</evidence>
<sequence>MGPDRHSRRKTKELLLAQVGNGPTSRFQQIPSPTLSEMALHTAPPPPVDLNNVDGLLFAPAPSDFDDILRFPVSPVSSSSASERESPIPWTPRSSSLSPPTIPACQGWWNPPGSLADALSNPVAPIPHLALPAPMSGFAPFAVKNEPSCCDHLAVRVEETAQIGDRAWGASKWEGSMAMWAIAAAGCTEPALPPSPPVEHLAPTFIKMEGSASSHLYRTSPTPLRLASVIEPARGARRFAADADFGCSRCGTRVGTLVVHGDRRAVEAPYIVDVVCLTCKRGSSPIFAPAVPTPVPIRKRGRRALSSDSMECDCCKKRIAHGVMRPVEPELVEAPALATMYDIICTSCRPRYSLCTQCGGGGG</sequence>
<proteinExistence type="predicted"/>
<accession>A0A4P9WMY5</accession>
<name>A0A4P9WMY5_9FUNG</name>